<dbReference type="EMBL" id="RHHM01000008">
    <property type="protein sequence ID" value="RQM38045.1"/>
    <property type="molecule type" value="Genomic_DNA"/>
</dbReference>
<dbReference type="Pfam" id="PF03767">
    <property type="entry name" value="Acid_phosphat_B"/>
    <property type="match status" value="1"/>
</dbReference>
<gene>
    <name evidence="4" type="ORF">EB241_12265</name>
</gene>
<protein>
    <submittedName>
        <fullName evidence="4">Class B acid phosphatase</fullName>
        <ecNumber evidence="4">3.1.3.2</ecNumber>
    </submittedName>
</protein>
<keyword evidence="4" id="KW-0378">Hydrolase</keyword>
<keyword evidence="2 3" id="KW-0732">Signal</keyword>
<keyword evidence="5" id="KW-1185">Reference proteome</keyword>
<accession>A0A3N6UZ17</accession>
<proteinExistence type="predicted"/>
<reference evidence="4 5" key="1">
    <citation type="submission" date="2018-10" db="EMBL/GenBank/DDBJ databases">
        <title>Draft genome sequence for the type isolate of Erwinia psidii, agent causal of bacterial blight in guava (Psidium guajava) and wilt and die-back of Eucalyptus spp.</title>
        <authorList>
            <person name="Hermenegildo P.S."/>
            <person name="Santos S.A."/>
            <person name="Guimaraes L.M.S."/>
            <person name="Vidigal P.M.P."/>
            <person name="Pereira I.C."/>
            <person name="Badel J.L."/>
            <person name="Alfenas-Zerbini P."/>
            <person name="Ferreira M.A.S.V."/>
            <person name="Alfenas A.C."/>
        </authorList>
    </citation>
    <scope>NUCLEOTIDE SEQUENCE [LARGE SCALE GENOMIC DNA]</scope>
    <source>
        <strain evidence="4 5">IBSBF 435</strain>
    </source>
</reference>
<dbReference type="EC" id="3.1.3.2" evidence="4"/>
<evidence type="ECO:0000313" key="5">
    <source>
        <dbReference type="Proteomes" id="UP000279457"/>
    </source>
</evidence>
<dbReference type="AlphaFoldDB" id="A0A3N6UZ17"/>
<dbReference type="InterPro" id="IPR023214">
    <property type="entry name" value="HAD_sf"/>
</dbReference>
<dbReference type="SUPFAM" id="SSF56784">
    <property type="entry name" value="HAD-like"/>
    <property type="match status" value="1"/>
</dbReference>
<feature type="signal peptide" evidence="3">
    <location>
        <begin position="1"/>
        <end position="24"/>
    </location>
</feature>
<sequence>MFNTEPRAILTTAVLIVLSFSSSAQNSRCNIKQFYTSKEISSVINSKFPEPQNVGFDVDDTLLFSTPSFVLGKAIFSVNSDAWSHNANFWQQVNNGLLVYSKKKESMQKIINYHLKRDDNIYFITDRPRTTTEKLSSRLADDFNIPFYKRNVVIFKSYINGVKRNKDYFIKRNKIAIYYGDSDADIFQDRNTVLKLRVLRSAASQNQNHYHPGMYCEFVITDSEY</sequence>
<dbReference type="Proteomes" id="UP000279457">
    <property type="component" value="Unassembled WGS sequence"/>
</dbReference>
<dbReference type="Gene3D" id="3.40.50.1000">
    <property type="entry name" value="HAD superfamily/HAD-like"/>
    <property type="match status" value="1"/>
</dbReference>
<evidence type="ECO:0000256" key="2">
    <source>
        <dbReference type="ARBA" id="ARBA00022729"/>
    </source>
</evidence>
<comment type="caution">
    <text evidence="4">The sequence shown here is derived from an EMBL/GenBank/DDBJ whole genome shotgun (WGS) entry which is preliminary data.</text>
</comment>
<dbReference type="GO" id="GO:0046872">
    <property type="term" value="F:metal ion binding"/>
    <property type="evidence" value="ECO:0007669"/>
    <property type="project" value="UniProtKB-KW"/>
</dbReference>
<evidence type="ECO:0000256" key="3">
    <source>
        <dbReference type="SAM" id="SignalP"/>
    </source>
</evidence>
<dbReference type="InterPro" id="IPR005519">
    <property type="entry name" value="Acid_phosphat_B-like"/>
</dbReference>
<organism evidence="4 5">
    <name type="scientific">Erwinia psidii</name>
    <dbReference type="NCBI Taxonomy" id="69224"/>
    <lineage>
        <taxon>Bacteria</taxon>
        <taxon>Pseudomonadati</taxon>
        <taxon>Pseudomonadota</taxon>
        <taxon>Gammaproteobacteria</taxon>
        <taxon>Enterobacterales</taxon>
        <taxon>Erwiniaceae</taxon>
        <taxon>Erwinia</taxon>
    </lineage>
</organism>
<feature type="chain" id="PRO_5017988626" evidence="3">
    <location>
        <begin position="25"/>
        <end position="225"/>
    </location>
</feature>
<evidence type="ECO:0000313" key="4">
    <source>
        <dbReference type="EMBL" id="RQM38045.1"/>
    </source>
</evidence>
<dbReference type="RefSeq" id="WP_124233396.1">
    <property type="nucleotide sequence ID" value="NZ_RHHM01000008.1"/>
</dbReference>
<evidence type="ECO:0000256" key="1">
    <source>
        <dbReference type="ARBA" id="ARBA00022723"/>
    </source>
</evidence>
<keyword evidence="1" id="KW-0479">Metal-binding</keyword>
<name>A0A3N6UZ17_9GAMM</name>
<dbReference type="GO" id="GO:0003993">
    <property type="term" value="F:acid phosphatase activity"/>
    <property type="evidence" value="ECO:0007669"/>
    <property type="project" value="UniProtKB-EC"/>
</dbReference>
<dbReference type="InterPro" id="IPR036412">
    <property type="entry name" value="HAD-like_sf"/>
</dbReference>